<dbReference type="InterPro" id="IPR013249">
    <property type="entry name" value="RNA_pol_sigma70_r4_t2"/>
</dbReference>
<dbReference type="InterPro" id="IPR013325">
    <property type="entry name" value="RNA_pol_sigma_r2"/>
</dbReference>
<gene>
    <name evidence="7" type="ORF">SAMN02982927_01265</name>
</gene>
<keyword evidence="8" id="KW-1185">Reference proteome</keyword>
<protein>
    <submittedName>
        <fullName evidence="7">RNA polymerase sigma-70 factor, ECF subfamily</fullName>
    </submittedName>
</protein>
<sequence>MNDAKLVRRATSGDGKALEKLLIKHSDQLYRTAYLYVGNQEDALDAIQETACRTCRTVSQLKNEQYFLTWITRILINCCYEILKKRRREVAIAEADEGTEANQTQSEVHLDLVQAINQLNDKGRTAIILFYYYDQTIRQIAQTMDMPENTVKTVLRRAKESLKKSLGGEADHEQDIV</sequence>
<dbReference type="InterPro" id="IPR036388">
    <property type="entry name" value="WH-like_DNA-bd_sf"/>
</dbReference>
<dbReference type="InterPro" id="IPR013324">
    <property type="entry name" value="RNA_pol_sigma_r3/r4-like"/>
</dbReference>
<dbReference type="NCBIfam" id="TIGR02937">
    <property type="entry name" value="sigma70-ECF"/>
    <property type="match status" value="1"/>
</dbReference>
<organism evidence="7 8">
    <name type="scientific">Sporolactobacillus nakayamae</name>
    <dbReference type="NCBI Taxonomy" id="269670"/>
    <lineage>
        <taxon>Bacteria</taxon>
        <taxon>Bacillati</taxon>
        <taxon>Bacillota</taxon>
        <taxon>Bacilli</taxon>
        <taxon>Bacillales</taxon>
        <taxon>Sporolactobacillaceae</taxon>
        <taxon>Sporolactobacillus</taxon>
    </lineage>
</organism>
<accession>A0A1I2QMF6</accession>
<dbReference type="InterPro" id="IPR014300">
    <property type="entry name" value="RNA_pol_sigma-V"/>
</dbReference>
<dbReference type="SUPFAM" id="SSF88659">
    <property type="entry name" value="Sigma3 and sigma4 domains of RNA polymerase sigma factors"/>
    <property type="match status" value="1"/>
</dbReference>
<dbReference type="InterPro" id="IPR014284">
    <property type="entry name" value="RNA_pol_sigma-70_dom"/>
</dbReference>
<dbReference type="STRING" id="269670.SAMN02982927_01265"/>
<dbReference type="RefSeq" id="WP_093671190.1">
    <property type="nucleotide sequence ID" value="NZ_FOOY01000007.1"/>
</dbReference>
<evidence type="ECO:0000256" key="2">
    <source>
        <dbReference type="ARBA" id="ARBA00023015"/>
    </source>
</evidence>
<dbReference type="Gene3D" id="1.10.10.10">
    <property type="entry name" value="Winged helix-like DNA-binding domain superfamily/Winged helix DNA-binding domain"/>
    <property type="match status" value="1"/>
</dbReference>
<evidence type="ECO:0000256" key="4">
    <source>
        <dbReference type="ARBA" id="ARBA00023163"/>
    </source>
</evidence>
<evidence type="ECO:0000256" key="1">
    <source>
        <dbReference type="ARBA" id="ARBA00010641"/>
    </source>
</evidence>
<feature type="domain" description="RNA polymerase sigma-70 region 2" evidence="5">
    <location>
        <begin position="24"/>
        <end position="88"/>
    </location>
</feature>
<keyword evidence="3" id="KW-0731">Sigma factor</keyword>
<evidence type="ECO:0000313" key="8">
    <source>
        <dbReference type="Proteomes" id="UP000198752"/>
    </source>
</evidence>
<dbReference type="Pfam" id="PF04542">
    <property type="entry name" value="Sigma70_r2"/>
    <property type="match status" value="1"/>
</dbReference>
<dbReference type="CDD" id="cd06171">
    <property type="entry name" value="Sigma70_r4"/>
    <property type="match status" value="1"/>
</dbReference>
<dbReference type="Gene3D" id="1.10.1740.10">
    <property type="match status" value="1"/>
</dbReference>
<dbReference type="GO" id="GO:0006352">
    <property type="term" value="P:DNA-templated transcription initiation"/>
    <property type="evidence" value="ECO:0007669"/>
    <property type="project" value="InterPro"/>
</dbReference>
<dbReference type="InterPro" id="IPR039425">
    <property type="entry name" value="RNA_pol_sigma-70-like"/>
</dbReference>
<dbReference type="NCBIfam" id="TIGR02954">
    <property type="entry name" value="Sig70_famx3"/>
    <property type="match status" value="1"/>
</dbReference>
<dbReference type="PANTHER" id="PTHR43133">
    <property type="entry name" value="RNA POLYMERASE ECF-TYPE SIGMA FACTO"/>
    <property type="match status" value="1"/>
</dbReference>
<reference evidence="8" key="1">
    <citation type="submission" date="2016-10" db="EMBL/GenBank/DDBJ databases">
        <authorList>
            <person name="Varghese N."/>
            <person name="Submissions S."/>
        </authorList>
    </citation>
    <scope>NUCLEOTIDE SEQUENCE [LARGE SCALE GENOMIC DNA]</scope>
    <source>
        <strain evidence="8">ATCC 700379</strain>
    </source>
</reference>
<feature type="domain" description="RNA polymerase sigma factor 70 region 4 type 2" evidence="6">
    <location>
        <begin position="110"/>
        <end position="162"/>
    </location>
</feature>
<evidence type="ECO:0000313" key="7">
    <source>
        <dbReference type="EMBL" id="SFG28823.1"/>
    </source>
</evidence>
<evidence type="ECO:0000259" key="6">
    <source>
        <dbReference type="Pfam" id="PF08281"/>
    </source>
</evidence>
<dbReference type="Proteomes" id="UP000198752">
    <property type="component" value="Unassembled WGS sequence"/>
</dbReference>
<proteinExistence type="inferred from homology"/>
<dbReference type="PANTHER" id="PTHR43133:SF51">
    <property type="entry name" value="RNA POLYMERASE SIGMA FACTOR"/>
    <property type="match status" value="1"/>
</dbReference>
<comment type="similarity">
    <text evidence="1">Belongs to the sigma-70 factor family. ECF subfamily.</text>
</comment>
<dbReference type="OrthoDB" id="9782703at2"/>
<keyword evidence="4" id="KW-0804">Transcription</keyword>
<dbReference type="SUPFAM" id="SSF88946">
    <property type="entry name" value="Sigma2 domain of RNA polymerase sigma factors"/>
    <property type="match status" value="1"/>
</dbReference>
<dbReference type="GO" id="GO:0016987">
    <property type="term" value="F:sigma factor activity"/>
    <property type="evidence" value="ECO:0007669"/>
    <property type="project" value="UniProtKB-KW"/>
</dbReference>
<dbReference type="InterPro" id="IPR007627">
    <property type="entry name" value="RNA_pol_sigma70_r2"/>
</dbReference>
<evidence type="ECO:0000256" key="3">
    <source>
        <dbReference type="ARBA" id="ARBA00023082"/>
    </source>
</evidence>
<evidence type="ECO:0000259" key="5">
    <source>
        <dbReference type="Pfam" id="PF04542"/>
    </source>
</evidence>
<name>A0A1I2QMF6_9BACL</name>
<dbReference type="AlphaFoldDB" id="A0A1I2QMF6"/>
<dbReference type="GO" id="GO:0003677">
    <property type="term" value="F:DNA binding"/>
    <property type="evidence" value="ECO:0007669"/>
    <property type="project" value="InterPro"/>
</dbReference>
<dbReference type="EMBL" id="FOOY01000007">
    <property type="protein sequence ID" value="SFG28823.1"/>
    <property type="molecule type" value="Genomic_DNA"/>
</dbReference>
<keyword evidence="2" id="KW-0805">Transcription regulation</keyword>
<dbReference type="Pfam" id="PF08281">
    <property type="entry name" value="Sigma70_r4_2"/>
    <property type="match status" value="1"/>
</dbReference>